<dbReference type="Proteomes" id="UP000176854">
    <property type="component" value="Unassembled WGS sequence"/>
</dbReference>
<evidence type="ECO:0008006" key="4">
    <source>
        <dbReference type="Google" id="ProtNLM"/>
    </source>
</evidence>
<dbReference type="AlphaFoldDB" id="A0A1F5Z892"/>
<evidence type="ECO:0000313" key="2">
    <source>
        <dbReference type="EMBL" id="OGG08524.1"/>
    </source>
</evidence>
<reference evidence="2 3" key="1">
    <citation type="journal article" date="2016" name="Nat. Commun.">
        <title>Thousands of microbial genomes shed light on interconnected biogeochemical processes in an aquifer system.</title>
        <authorList>
            <person name="Anantharaman K."/>
            <person name="Brown C.T."/>
            <person name="Hug L.A."/>
            <person name="Sharon I."/>
            <person name="Castelle C.J."/>
            <person name="Probst A.J."/>
            <person name="Thomas B.C."/>
            <person name="Singh A."/>
            <person name="Wilkins M.J."/>
            <person name="Karaoz U."/>
            <person name="Brodie E.L."/>
            <person name="Williams K.H."/>
            <person name="Hubbard S.S."/>
            <person name="Banfield J.F."/>
        </authorList>
    </citation>
    <scope>NUCLEOTIDE SEQUENCE [LARGE SCALE GENOMIC DNA]</scope>
</reference>
<sequence>MNKFLLTILLYCLSVTAVRPVQAQIIESDSAASLVSTQFTVDSRITQLKAYLMTKNKNLVNDSEFFVSEADRVHIDWRLVAAIAGLESSFCLHIPNGSYNCWGWGIPGGAEHGIGFTSFRDGITVVSEGLRDRYINEGRISLDQIGSMYAASPTWASRVRFFMNDIENYRSLADSLEPSINL</sequence>
<evidence type="ECO:0000313" key="3">
    <source>
        <dbReference type="Proteomes" id="UP000176854"/>
    </source>
</evidence>
<dbReference type="EMBL" id="MFJC01000064">
    <property type="protein sequence ID" value="OGG08524.1"/>
    <property type="molecule type" value="Genomic_DNA"/>
</dbReference>
<proteinExistence type="predicted"/>
<feature type="chain" id="PRO_5009522827" description="Mannosyl-glycoprotein endo-beta-N-acetylglucosamidase-like domain-containing protein" evidence="1">
    <location>
        <begin position="24"/>
        <end position="182"/>
    </location>
</feature>
<protein>
    <recommendedName>
        <fullName evidence="4">Mannosyl-glycoprotein endo-beta-N-acetylglucosamidase-like domain-containing protein</fullName>
    </recommendedName>
</protein>
<comment type="caution">
    <text evidence="2">The sequence shown here is derived from an EMBL/GenBank/DDBJ whole genome shotgun (WGS) entry which is preliminary data.</text>
</comment>
<gene>
    <name evidence="2" type="ORF">A2154_04475</name>
</gene>
<dbReference type="STRING" id="1798373.A2154_04475"/>
<feature type="signal peptide" evidence="1">
    <location>
        <begin position="1"/>
        <end position="23"/>
    </location>
</feature>
<evidence type="ECO:0000256" key="1">
    <source>
        <dbReference type="SAM" id="SignalP"/>
    </source>
</evidence>
<organism evidence="2 3">
    <name type="scientific">Candidatus Gottesmanbacteria bacterium RBG_16_43_7</name>
    <dbReference type="NCBI Taxonomy" id="1798373"/>
    <lineage>
        <taxon>Bacteria</taxon>
        <taxon>Candidatus Gottesmaniibacteriota</taxon>
    </lineage>
</organism>
<keyword evidence="1" id="KW-0732">Signal</keyword>
<name>A0A1F5Z892_9BACT</name>
<accession>A0A1F5Z892</accession>